<reference evidence="2" key="1">
    <citation type="journal article" date="2021" name="Proc. Natl. Acad. Sci. U.S.A.">
        <title>A Catalog of Tens of Thousands of Viruses from Human Metagenomes Reveals Hidden Associations with Chronic Diseases.</title>
        <authorList>
            <person name="Tisza M.J."/>
            <person name="Buck C.B."/>
        </authorList>
    </citation>
    <scope>NUCLEOTIDE SEQUENCE</scope>
    <source>
        <strain evidence="2">CtRIT4</strain>
    </source>
</reference>
<feature type="compositionally biased region" description="Basic residues" evidence="1">
    <location>
        <begin position="1"/>
        <end position="11"/>
    </location>
</feature>
<accession>A0A8S5SST5</accession>
<evidence type="ECO:0008006" key="3">
    <source>
        <dbReference type="Google" id="ProtNLM"/>
    </source>
</evidence>
<organism evidence="2">
    <name type="scientific">Siphoviridae sp. ctRIT4</name>
    <dbReference type="NCBI Taxonomy" id="2827869"/>
    <lineage>
        <taxon>Viruses</taxon>
        <taxon>Duplodnaviria</taxon>
        <taxon>Heunggongvirae</taxon>
        <taxon>Uroviricota</taxon>
        <taxon>Caudoviricetes</taxon>
    </lineage>
</organism>
<evidence type="ECO:0000313" key="2">
    <source>
        <dbReference type="EMBL" id="DAF53634.1"/>
    </source>
</evidence>
<proteinExistence type="predicted"/>
<feature type="compositionally biased region" description="Acidic residues" evidence="1">
    <location>
        <begin position="174"/>
        <end position="183"/>
    </location>
</feature>
<evidence type="ECO:0000256" key="1">
    <source>
        <dbReference type="SAM" id="MobiDB-lite"/>
    </source>
</evidence>
<feature type="compositionally biased region" description="Polar residues" evidence="1">
    <location>
        <begin position="19"/>
        <end position="28"/>
    </location>
</feature>
<sequence>MPARAGRRAARREKGVFMTAQQEPQTKATEPHGAAETEPQAPEPQTDWKAEARKWEQRAKENSAARKELDEIKRERMTETERMAAEAKDATARAEAAEAELERMRADAKRASDAAEVAAEFGVPANLLTQPDREAMVEQAKAIREYAGGVPAAPVFGRDGAKPATKHRKTPKDEFDEWFDSQI</sequence>
<dbReference type="EMBL" id="BK032660">
    <property type="protein sequence ID" value="DAF53634.1"/>
    <property type="molecule type" value="Genomic_DNA"/>
</dbReference>
<feature type="compositionally biased region" description="Basic and acidic residues" evidence="1">
    <location>
        <begin position="46"/>
        <end position="95"/>
    </location>
</feature>
<protein>
    <recommendedName>
        <fullName evidence="3">Heavy metal transporter</fullName>
    </recommendedName>
</protein>
<name>A0A8S5SST5_9CAUD</name>
<feature type="region of interest" description="Disordered" evidence="1">
    <location>
        <begin position="151"/>
        <end position="183"/>
    </location>
</feature>
<feature type="region of interest" description="Disordered" evidence="1">
    <location>
        <begin position="1"/>
        <end position="95"/>
    </location>
</feature>